<gene>
    <name evidence="2" type="ORF">GGQ80_001032</name>
</gene>
<name>A0A840FBJ3_9SPHN</name>
<reference evidence="2 3" key="1">
    <citation type="submission" date="2020-08" db="EMBL/GenBank/DDBJ databases">
        <title>Genomic Encyclopedia of Type Strains, Phase IV (KMG-IV): sequencing the most valuable type-strain genomes for metagenomic binning, comparative biology and taxonomic classification.</title>
        <authorList>
            <person name="Goeker M."/>
        </authorList>
    </citation>
    <scope>NUCLEOTIDE SEQUENCE [LARGE SCALE GENOMIC DNA]</scope>
    <source>
        <strain evidence="2 3">YC6723</strain>
    </source>
</reference>
<dbReference type="GO" id="GO:0016757">
    <property type="term" value="F:glycosyltransferase activity"/>
    <property type="evidence" value="ECO:0007669"/>
    <property type="project" value="InterPro"/>
</dbReference>
<protein>
    <submittedName>
        <fullName evidence="2">Glycosyltransferase involved in cell wall biosynthesis</fullName>
    </submittedName>
</protein>
<evidence type="ECO:0000313" key="2">
    <source>
        <dbReference type="EMBL" id="MBB4153144.1"/>
    </source>
</evidence>
<keyword evidence="3" id="KW-1185">Reference proteome</keyword>
<feature type="domain" description="Glycosyl transferase family 1" evidence="1">
    <location>
        <begin position="198"/>
        <end position="341"/>
    </location>
</feature>
<evidence type="ECO:0000259" key="1">
    <source>
        <dbReference type="Pfam" id="PF00534"/>
    </source>
</evidence>
<dbReference type="InterPro" id="IPR001296">
    <property type="entry name" value="Glyco_trans_1"/>
</dbReference>
<dbReference type="Pfam" id="PF00534">
    <property type="entry name" value="Glycos_transf_1"/>
    <property type="match status" value="1"/>
</dbReference>
<evidence type="ECO:0000313" key="3">
    <source>
        <dbReference type="Proteomes" id="UP000529795"/>
    </source>
</evidence>
<dbReference type="Proteomes" id="UP000529795">
    <property type="component" value="Unassembled WGS sequence"/>
</dbReference>
<dbReference type="Gene3D" id="3.40.50.2000">
    <property type="entry name" value="Glycogen Phosphorylase B"/>
    <property type="match status" value="1"/>
</dbReference>
<sequence>MTPAITFEPDSVALAGNQMMGRRAAGSAFLRAAVAGAEDGSLACYTPSRSSAEVFAQIVRTINAAVTPRWVAAPGFAALRSIGGLHLADPRLGRAARLRLRARPDAYFLTGVTHTLSSSNAIAMIADCVAGPVMPWDALICTSKAARAVVETVTRDEAHYLAWRLGTRIQVTGPMLPIIPLGVDTARFAIDDDRRAAARSRLAIGDDETVFLFAGRLSFHGKAHPFEMLRGLDMAAQLTGQPVTLLLAGQFFNDAIADAYRSALAQFAPHVRPIIVDGADDTAYGDGWAAADAFVSLSDNIQETFGITPIEAMAAGLPVVVSDWDGYRDTVRDGVDGFRVPTWAPQPGSGFDVAARYEAEASTFDQQASQTSTAVSVDMAVLVDRLAALIRDPDLRRRLGTSGRERARADYDWAVVYAQYRALWAEQAAVRDRLSRDAATADRLSQAPRETAPFRDPTASFASYPTHHVKPATRVTLVDGASVELFEALTAHVSLNRWNPPADVTGAWIGALRGGPRTVADLALATRQEPAMTVDGIARLAKLGIVRLG</sequence>
<dbReference type="AlphaFoldDB" id="A0A840FBJ3"/>
<dbReference type="CDD" id="cd03801">
    <property type="entry name" value="GT4_PimA-like"/>
    <property type="match status" value="1"/>
</dbReference>
<proteinExistence type="predicted"/>
<dbReference type="SUPFAM" id="SSF53756">
    <property type="entry name" value="UDP-Glycosyltransferase/glycogen phosphorylase"/>
    <property type="match status" value="1"/>
</dbReference>
<organism evidence="2 3">
    <name type="scientific">Sphingomonas jinjuensis</name>
    <dbReference type="NCBI Taxonomy" id="535907"/>
    <lineage>
        <taxon>Bacteria</taxon>
        <taxon>Pseudomonadati</taxon>
        <taxon>Pseudomonadota</taxon>
        <taxon>Alphaproteobacteria</taxon>
        <taxon>Sphingomonadales</taxon>
        <taxon>Sphingomonadaceae</taxon>
        <taxon>Sphingomonas</taxon>
    </lineage>
</organism>
<dbReference type="RefSeq" id="WP_183982808.1">
    <property type="nucleotide sequence ID" value="NZ_JACIEV010000002.1"/>
</dbReference>
<comment type="caution">
    <text evidence="2">The sequence shown here is derived from an EMBL/GenBank/DDBJ whole genome shotgun (WGS) entry which is preliminary data.</text>
</comment>
<accession>A0A840FBJ3</accession>
<dbReference type="EMBL" id="JACIEV010000002">
    <property type="protein sequence ID" value="MBB4153144.1"/>
    <property type="molecule type" value="Genomic_DNA"/>
</dbReference>
<dbReference type="PANTHER" id="PTHR12526">
    <property type="entry name" value="GLYCOSYLTRANSFERASE"/>
    <property type="match status" value="1"/>
</dbReference>
<keyword evidence="2" id="KW-0808">Transferase</keyword>